<dbReference type="EMBL" id="SJFN01000006">
    <property type="protein sequence ID" value="TBW39732.1"/>
    <property type="molecule type" value="Genomic_DNA"/>
</dbReference>
<organism evidence="5 6">
    <name type="scientific">Siculibacillus lacustris</name>
    <dbReference type="NCBI Taxonomy" id="1549641"/>
    <lineage>
        <taxon>Bacteria</taxon>
        <taxon>Pseudomonadati</taxon>
        <taxon>Pseudomonadota</taxon>
        <taxon>Alphaproteobacteria</taxon>
        <taxon>Hyphomicrobiales</taxon>
        <taxon>Ancalomicrobiaceae</taxon>
        <taxon>Siculibacillus</taxon>
    </lineage>
</organism>
<evidence type="ECO:0000256" key="2">
    <source>
        <dbReference type="ARBA" id="ARBA00011915"/>
    </source>
</evidence>
<dbReference type="InterPro" id="IPR032259">
    <property type="entry name" value="HIBYL-CoA-H"/>
</dbReference>
<accession>A0A4Q9VU89</accession>
<evidence type="ECO:0000313" key="5">
    <source>
        <dbReference type="EMBL" id="TBW39732.1"/>
    </source>
</evidence>
<sequence>MSGEFSTDEIKFERRGRAGVVILDRPKALNALNRAMVRAMKAQLDAWVVDPNIGQVLLTSTSEKAFCAGGDIRRIHDMGRAGEPDLTGFFFDEYQLDLAIHRCPKPFVSLIDGICMGGGIGLSMHAPFRVGSEKALFAMPEVTIGFFPDVGGAHVLAHLPGETGIYLAMTGGRVKCADAAALGLLTHVVASAQMGDLAAALTTTHDVAATITAFTGPIPGETPIADRRATIDRLFSGDDAPTILARLDAESGPDADWAHATAAEIRTKSPTSVALALHQVRVARDLDVEACLVLDGRIVSHILQGHDFYEGVRSVLVDRDNRPNWQPATFEEIAPGAIEAHLTTIPAGGDIVFPPSR</sequence>
<keyword evidence="3" id="KW-0378">Hydrolase</keyword>
<comment type="caution">
    <text evidence="5">The sequence shown here is derived from an EMBL/GenBank/DDBJ whole genome shotgun (WGS) entry which is preliminary data.</text>
</comment>
<dbReference type="InterPro" id="IPR045004">
    <property type="entry name" value="ECH_dom"/>
</dbReference>
<dbReference type="RefSeq" id="WP_131307064.1">
    <property type="nucleotide sequence ID" value="NZ_SJFN01000006.1"/>
</dbReference>
<dbReference type="CDD" id="cd06558">
    <property type="entry name" value="crotonase-like"/>
    <property type="match status" value="1"/>
</dbReference>
<dbReference type="AlphaFoldDB" id="A0A4Q9VU89"/>
<dbReference type="Pfam" id="PF16113">
    <property type="entry name" value="ECH_2"/>
    <property type="match status" value="1"/>
</dbReference>
<keyword evidence="6" id="KW-1185">Reference proteome</keyword>
<dbReference type="NCBIfam" id="NF004127">
    <property type="entry name" value="PRK05617.1"/>
    <property type="match status" value="1"/>
</dbReference>
<dbReference type="PROSITE" id="PS00166">
    <property type="entry name" value="ENOYL_COA_HYDRATASE"/>
    <property type="match status" value="1"/>
</dbReference>
<dbReference type="GO" id="GO:0016853">
    <property type="term" value="F:isomerase activity"/>
    <property type="evidence" value="ECO:0007669"/>
    <property type="project" value="UniProtKB-KW"/>
</dbReference>
<dbReference type="OrthoDB" id="9790967at2"/>
<comment type="catalytic activity">
    <reaction evidence="1">
        <text>3-hydroxy-2-methylpropanoyl-CoA + H2O = 3-hydroxy-2-methylpropanoate + CoA + H(+)</text>
        <dbReference type="Rhea" id="RHEA:20888"/>
        <dbReference type="ChEBI" id="CHEBI:11805"/>
        <dbReference type="ChEBI" id="CHEBI:15377"/>
        <dbReference type="ChEBI" id="CHEBI:15378"/>
        <dbReference type="ChEBI" id="CHEBI:57287"/>
        <dbReference type="ChEBI" id="CHEBI:57340"/>
        <dbReference type="EC" id="3.1.2.4"/>
    </reaction>
</comment>
<protein>
    <recommendedName>
        <fullName evidence="2">3-hydroxyisobutyryl-CoA hydrolase</fullName>
        <ecNumber evidence="2">3.1.2.4</ecNumber>
    </recommendedName>
</protein>
<dbReference type="PANTHER" id="PTHR43176:SF3">
    <property type="entry name" value="3-HYDROXYISOBUTYRYL-COA HYDROLASE, MITOCHONDRIAL"/>
    <property type="match status" value="1"/>
</dbReference>
<name>A0A4Q9VU89_9HYPH</name>
<proteinExistence type="predicted"/>
<dbReference type="Gene3D" id="3.90.226.10">
    <property type="entry name" value="2-enoyl-CoA Hydratase, Chain A, domain 1"/>
    <property type="match status" value="1"/>
</dbReference>
<keyword evidence="5" id="KW-0413">Isomerase</keyword>
<dbReference type="GO" id="GO:0003860">
    <property type="term" value="F:3-hydroxyisobutyryl-CoA hydrolase activity"/>
    <property type="evidence" value="ECO:0007669"/>
    <property type="project" value="UniProtKB-EC"/>
</dbReference>
<dbReference type="SUPFAM" id="SSF52096">
    <property type="entry name" value="ClpP/crotonase"/>
    <property type="match status" value="1"/>
</dbReference>
<reference evidence="5 6" key="1">
    <citation type="submission" date="2019-02" db="EMBL/GenBank/DDBJ databases">
        <title>Siculibacillus lacustris gen. nov., sp. nov., a new rosette-forming bacterium isolated from a freshwater crater lake (Lake St. Ana, Romania).</title>
        <authorList>
            <person name="Felfoldi T."/>
            <person name="Marton Z."/>
            <person name="Szabo A."/>
            <person name="Mentes A."/>
            <person name="Boka K."/>
            <person name="Marialigeti K."/>
            <person name="Mathe I."/>
            <person name="Koncz M."/>
            <person name="Schumann P."/>
            <person name="Toth E."/>
        </authorList>
    </citation>
    <scope>NUCLEOTIDE SEQUENCE [LARGE SCALE GENOMIC DNA]</scope>
    <source>
        <strain evidence="5 6">SA-279</strain>
    </source>
</reference>
<feature type="domain" description="Enoyl-CoA hydratase/isomerase" evidence="4">
    <location>
        <begin position="19"/>
        <end position="341"/>
    </location>
</feature>
<evidence type="ECO:0000259" key="4">
    <source>
        <dbReference type="Pfam" id="PF16113"/>
    </source>
</evidence>
<dbReference type="PANTHER" id="PTHR43176">
    <property type="entry name" value="3-HYDROXYISOBUTYRYL-COA HYDROLASE-RELATED"/>
    <property type="match status" value="1"/>
</dbReference>
<dbReference type="EC" id="3.1.2.4" evidence="2"/>
<dbReference type="InterPro" id="IPR029045">
    <property type="entry name" value="ClpP/crotonase-like_dom_sf"/>
</dbReference>
<evidence type="ECO:0000256" key="1">
    <source>
        <dbReference type="ARBA" id="ARBA00001709"/>
    </source>
</evidence>
<gene>
    <name evidence="5" type="ORF">EYW49_05595</name>
</gene>
<dbReference type="GO" id="GO:0006574">
    <property type="term" value="P:L-valine catabolic process"/>
    <property type="evidence" value="ECO:0007669"/>
    <property type="project" value="TreeGrafter"/>
</dbReference>
<evidence type="ECO:0000313" key="6">
    <source>
        <dbReference type="Proteomes" id="UP000292781"/>
    </source>
</evidence>
<dbReference type="Proteomes" id="UP000292781">
    <property type="component" value="Unassembled WGS sequence"/>
</dbReference>
<dbReference type="InterPro" id="IPR018376">
    <property type="entry name" value="Enoyl-CoA_hyd/isom_CS"/>
</dbReference>
<evidence type="ECO:0000256" key="3">
    <source>
        <dbReference type="ARBA" id="ARBA00022801"/>
    </source>
</evidence>